<dbReference type="AlphaFoldDB" id="A0AA40H893"/>
<dbReference type="GO" id="GO:0005637">
    <property type="term" value="C:nuclear inner membrane"/>
    <property type="evidence" value="ECO:0007669"/>
    <property type="project" value="UniProtKB-SubCell"/>
</dbReference>
<feature type="domain" description="SUN" evidence="5">
    <location>
        <begin position="1"/>
        <end position="90"/>
    </location>
</feature>
<dbReference type="Pfam" id="PF07738">
    <property type="entry name" value="Sad1_UNC"/>
    <property type="match status" value="1"/>
</dbReference>
<dbReference type="PANTHER" id="PTHR12911:SF24">
    <property type="entry name" value="SUN DOMAIN-CONTAINING PROTEIN 3"/>
    <property type="match status" value="1"/>
</dbReference>
<organism evidence="6 7">
    <name type="scientific">Pygoscelis papua</name>
    <name type="common">Gentoo penguin</name>
    <dbReference type="NCBI Taxonomy" id="30457"/>
    <lineage>
        <taxon>Eukaryota</taxon>
        <taxon>Metazoa</taxon>
        <taxon>Chordata</taxon>
        <taxon>Craniata</taxon>
        <taxon>Vertebrata</taxon>
        <taxon>Euteleostomi</taxon>
        <taxon>Archelosauria</taxon>
        <taxon>Archosauria</taxon>
        <taxon>Dinosauria</taxon>
        <taxon>Saurischia</taxon>
        <taxon>Theropoda</taxon>
        <taxon>Coelurosauria</taxon>
        <taxon>Aves</taxon>
        <taxon>Neognathae</taxon>
        <taxon>Neoaves</taxon>
        <taxon>Aequornithes</taxon>
        <taxon>Sphenisciformes</taxon>
        <taxon>Spheniscidae</taxon>
        <taxon>Pygoscelis</taxon>
    </lineage>
</organism>
<evidence type="ECO:0000256" key="4">
    <source>
        <dbReference type="ARBA" id="ARBA00023136"/>
    </source>
</evidence>
<evidence type="ECO:0000313" key="6">
    <source>
        <dbReference type="EMBL" id="KAK1205826.1"/>
    </source>
</evidence>
<dbReference type="PROSITE" id="PS51469">
    <property type="entry name" value="SUN"/>
    <property type="match status" value="1"/>
</dbReference>
<dbReference type="PANTHER" id="PTHR12911">
    <property type="entry name" value="SAD1/UNC-84-LIKE PROTEIN-RELATED"/>
    <property type="match status" value="1"/>
</dbReference>
<sequence length="90" mass="9700">AGRTSKSYGGQGKATWWLSLFGFSSANPPEAILQPRIAPGDCWAFQGSRGHVVIRLPEQIWPTAFTIWHISEAVSPSGEVSSAPKEFAVS</sequence>
<gene>
    <name evidence="6" type="primary">Sun3_0</name>
    <name evidence="6" type="ORF">KCX86_0016579</name>
</gene>
<evidence type="ECO:0000256" key="2">
    <source>
        <dbReference type="ARBA" id="ARBA00022692"/>
    </source>
</evidence>
<accession>A0AA40H893</accession>
<evidence type="ECO:0000313" key="7">
    <source>
        <dbReference type="Proteomes" id="UP001177209"/>
    </source>
</evidence>
<feature type="non-terminal residue" evidence="6">
    <location>
        <position position="1"/>
    </location>
</feature>
<evidence type="ECO:0000256" key="1">
    <source>
        <dbReference type="ARBA" id="ARBA00004540"/>
    </source>
</evidence>
<dbReference type="Proteomes" id="UP001177209">
    <property type="component" value="Unassembled WGS sequence"/>
</dbReference>
<proteinExistence type="predicted"/>
<keyword evidence="2" id="KW-0812">Transmembrane</keyword>
<dbReference type="Gene3D" id="2.60.120.260">
    <property type="entry name" value="Galactose-binding domain-like"/>
    <property type="match status" value="1"/>
</dbReference>
<keyword evidence="4" id="KW-0472">Membrane</keyword>
<feature type="non-terminal residue" evidence="6">
    <location>
        <position position="90"/>
    </location>
</feature>
<dbReference type="GO" id="GO:0034993">
    <property type="term" value="C:meiotic nuclear membrane microtubule tethering complex"/>
    <property type="evidence" value="ECO:0007669"/>
    <property type="project" value="TreeGrafter"/>
</dbReference>
<dbReference type="EMBL" id="JAHCLZ010000247">
    <property type="protein sequence ID" value="KAK1205826.1"/>
    <property type="molecule type" value="Genomic_DNA"/>
</dbReference>
<dbReference type="InterPro" id="IPR012919">
    <property type="entry name" value="SUN_dom"/>
</dbReference>
<comment type="subcellular location">
    <subcellularLocation>
        <location evidence="1">Nucleus inner membrane</location>
    </subcellularLocation>
</comment>
<protein>
    <submittedName>
        <fullName evidence="6">SUN3 protein</fullName>
    </submittedName>
</protein>
<evidence type="ECO:0000259" key="5">
    <source>
        <dbReference type="PROSITE" id="PS51469"/>
    </source>
</evidence>
<keyword evidence="3" id="KW-1133">Transmembrane helix</keyword>
<dbReference type="GO" id="GO:0043495">
    <property type="term" value="F:protein-membrane adaptor activity"/>
    <property type="evidence" value="ECO:0007669"/>
    <property type="project" value="TreeGrafter"/>
</dbReference>
<reference evidence="6" key="1">
    <citation type="submission" date="2021-05" db="EMBL/GenBank/DDBJ databases">
        <title>A comprehensive genomic history of the evolution of penguins.</title>
        <authorList>
            <person name="Bi X."/>
        </authorList>
    </citation>
    <scope>NUCLEOTIDE SEQUENCE</scope>
    <source>
        <strain evidence="6">Gentoo_SouthGeorgia</strain>
        <tissue evidence="6">Blood</tissue>
    </source>
</reference>
<name>A0AA40H893_PYGPA</name>
<evidence type="ECO:0000256" key="3">
    <source>
        <dbReference type="ARBA" id="ARBA00022989"/>
    </source>
</evidence>
<dbReference type="InterPro" id="IPR045119">
    <property type="entry name" value="SUN1-5"/>
</dbReference>
<comment type="caution">
    <text evidence="6">The sequence shown here is derived from an EMBL/GenBank/DDBJ whole genome shotgun (WGS) entry which is preliminary data.</text>
</comment>
<keyword evidence="7" id="KW-1185">Reference proteome</keyword>